<feature type="compositionally biased region" description="Basic and acidic residues" evidence="1">
    <location>
        <begin position="1"/>
        <end position="21"/>
    </location>
</feature>
<evidence type="ECO:0000256" key="1">
    <source>
        <dbReference type="SAM" id="MobiDB-lite"/>
    </source>
</evidence>
<keyword evidence="2" id="KW-1133">Transmembrane helix</keyword>
<comment type="caution">
    <text evidence="3">The sequence shown here is derived from an EMBL/GenBank/DDBJ whole genome shotgun (WGS) entry which is preliminary data.</text>
</comment>
<feature type="compositionally biased region" description="Pro residues" evidence="1">
    <location>
        <begin position="30"/>
        <end position="41"/>
    </location>
</feature>
<evidence type="ECO:0000313" key="4">
    <source>
        <dbReference type="Proteomes" id="UP000588098"/>
    </source>
</evidence>
<keyword evidence="2" id="KW-0472">Membrane</keyword>
<accession>A0A7W9Q7A9</accession>
<name>A0A7W9Q7A9_9ACTN</name>
<evidence type="ECO:0000313" key="3">
    <source>
        <dbReference type="EMBL" id="MBB5934047.1"/>
    </source>
</evidence>
<feature type="transmembrane region" description="Helical" evidence="2">
    <location>
        <begin position="89"/>
        <end position="113"/>
    </location>
</feature>
<proteinExistence type="predicted"/>
<feature type="region of interest" description="Disordered" evidence="1">
    <location>
        <begin position="280"/>
        <end position="304"/>
    </location>
</feature>
<organism evidence="3 4">
    <name type="scientific">Streptomyces zagrosensis</name>
    <dbReference type="NCBI Taxonomy" id="1042984"/>
    <lineage>
        <taxon>Bacteria</taxon>
        <taxon>Bacillati</taxon>
        <taxon>Actinomycetota</taxon>
        <taxon>Actinomycetes</taxon>
        <taxon>Kitasatosporales</taxon>
        <taxon>Streptomycetaceae</taxon>
        <taxon>Streptomyces</taxon>
    </lineage>
</organism>
<keyword evidence="2" id="KW-0812">Transmembrane</keyword>
<dbReference type="AlphaFoldDB" id="A0A7W9Q7A9"/>
<dbReference type="EMBL" id="JACHJL010000002">
    <property type="protein sequence ID" value="MBB5934047.1"/>
    <property type="molecule type" value="Genomic_DNA"/>
</dbReference>
<reference evidence="3 4" key="1">
    <citation type="submission" date="2020-08" db="EMBL/GenBank/DDBJ databases">
        <title>Genomic Encyclopedia of Type Strains, Phase III (KMG-III): the genomes of soil and plant-associated and newly described type strains.</title>
        <authorList>
            <person name="Whitman W."/>
        </authorList>
    </citation>
    <scope>NUCLEOTIDE SEQUENCE [LARGE SCALE GENOMIC DNA]</scope>
    <source>
        <strain evidence="3 4">CECT 8305</strain>
    </source>
</reference>
<feature type="compositionally biased region" description="Basic and acidic residues" evidence="1">
    <location>
        <begin position="289"/>
        <end position="304"/>
    </location>
</feature>
<dbReference type="Pfam" id="PF19136">
    <property type="entry name" value="DUF5819"/>
    <property type="match status" value="1"/>
</dbReference>
<keyword evidence="4" id="KW-1185">Reference proteome</keyword>
<gene>
    <name evidence="3" type="ORF">FHS42_001073</name>
</gene>
<protein>
    <submittedName>
        <fullName evidence="3">Uncharacterized protein</fullName>
    </submittedName>
</protein>
<sequence length="304" mass="32693">MQPEERAEQPERAGADGKESCPDGPAAGVVPPPRAAAPDPRPVTVLGPRLGDLPGPRFGDAPALGSARAPHADPASEAARGHLSLPGQLVIGVATAVAAVAIAVHLGMSFLYVAPSNTVNKKHGEMISDYLYPEFEQNWKLFAPNPLQQNVAVQARAEVRTPEGGMAVTSWSDLTAQDGEDIRHNPLPSHSQQNQLRRAWEFYAGSHDAKEQPIGLRGQLSEQYVRRMVAHRFGPEHDGGTVERVQVRAATTPVAPPSWSEEKIDLKPVVRVLPWWPVTSGDLPGKQASGDRRSADGQAKESDR</sequence>
<dbReference type="InterPro" id="IPR043857">
    <property type="entry name" value="DUF5819"/>
</dbReference>
<dbReference type="Proteomes" id="UP000588098">
    <property type="component" value="Unassembled WGS sequence"/>
</dbReference>
<feature type="region of interest" description="Disordered" evidence="1">
    <location>
        <begin position="1"/>
        <end position="79"/>
    </location>
</feature>
<evidence type="ECO:0000256" key="2">
    <source>
        <dbReference type="SAM" id="Phobius"/>
    </source>
</evidence>